<keyword evidence="1" id="KW-1133">Transmembrane helix</keyword>
<keyword evidence="1" id="KW-0812">Transmembrane</keyword>
<keyword evidence="1" id="KW-0472">Membrane</keyword>
<evidence type="ECO:0000313" key="3">
    <source>
        <dbReference type="Proteomes" id="UP000176303"/>
    </source>
</evidence>
<gene>
    <name evidence="2" type="ORF">A3D72_02475</name>
</gene>
<dbReference type="AlphaFoldDB" id="A0A1F7U4A1"/>
<evidence type="ECO:0000256" key="1">
    <source>
        <dbReference type="SAM" id="Phobius"/>
    </source>
</evidence>
<accession>A0A1F7U4A1</accession>
<dbReference type="EMBL" id="MGDZ01000043">
    <property type="protein sequence ID" value="OGL73059.1"/>
    <property type="molecule type" value="Genomic_DNA"/>
</dbReference>
<dbReference type="Proteomes" id="UP000176303">
    <property type="component" value="Unassembled WGS sequence"/>
</dbReference>
<organism evidence="2 3">
    <name type="scientific">Candidatus Uhrbacteria bacterium RIFCSPHIGHO2_02_FULL_57_19</name>
    <dbReference type="NCBI Taxonomy" id="1802391"/>
    <lineage>
        <taxon>Bacteria</taxon>
        <taxon>Candidatus Uhriibacteriota</taxon>
    </lineage>
</organism>
<proteinExistence type="predicted"/>
<evidence type="ECO:0000313" key="2">
    <source>
        <dbReference type="EMBL" id="OGL73059.1"/>
    </source>
</evidence>
<comment type="caution">
    <text evidence="2">The sequence shown here is derived from an EMBL/GenBank/DDBJ whole genome shotgun (WGS) entry which is preliminary data.</text>
</comment>
<reference evidence="2 3" key="1">
    <citation type="journal article" date="2016" name="Nat. Commun.">
        <title>Thousands of microbial genomes shed light on interconnected biogeochemical processes in an aquifer system.</title>
        <authorList>
            <person name="Anantharaman K."/>
            <person name="Brown C.T."/>
            <person name="Hug L.A."/>
            <person name="Sharon I."/>
            <person name="Castelle C.J."/>
            <person name="Probst A.J."/>
            <person name="Thomas B.C."/>
            <person name="Singh A."/>
            <person name="Wilkins M.J."/>
            <person name="Karaoz U."/>
            <person name="Brodie E.L."/>
            <person name="Williams K.H."/>
            <person name="Hubbard S.S."/>
            <person name="Banfield J.F."/>
        </authorList>
    </citation>
    <scope>NUCLEOTIDE SEQUENCE [LARGE SCALE GENOMIC DNA]</scope>
</reference>
<dbReference type="STRING" id="1802391.A3D72_02475"/>
<protein>
    <submittedName>
        <fullName evidence="2">Uncharacterized protein</fullName>
    </submittedName>
</protein>
<name>A0A1F7U4A1_9BACT</name>
<feature type="transmembrane region" description="Helical" evidence="1">
    <location>
        <begin position="24"/>
        <end position="43"/>
    </location>
</feature>
<sequence>MTYHENEEKKEKAVQKNLELTIPWKWIAIAATGLFVGNAFLGLDFRSLINFKKTTAKTNTPVQTAAAPKTEEVSIDQNQILPSQGVALPVRWGDLGKKLVAAGAIDAEKFEALYAARGGLGEEGKALLNGEDNGNLTINSKNSGLLLNLLWAFGLANKNAVLDEGPMQDPKYGGAGKFASTGGWRLAKGDAMEHYSKHALIALTTEEQDLVNRVSLNIYRPCCNNPTYFPDCNHGMAMLGLLELMASQGIGETDMYKIALKVNSFWFPDTYLTMAKYFKTKGIDWTNVDPLEALGPKYSSASGFRDILAEVEPVSGSGGQGCGA</sequence>